<evidence type="ECO:0008006" key="4">
    <source>
        <dbReference type="Google" id="ProtNLM"/>
    </source>
</evidence>
<sequence>MTDKKKIIWAACDDMLREGKERREITGRKVASRAEVEWSHTTVMPYVTSWHDEQTKEEQKMLAQTSMSIHFVKALKSEVEERVTALRQIDAQQNEVMAVQLSDMVTENQALETQLSTLKAELEQKTTQLGSATSKLEQVQSSLEELSLELKDRTAKWEEMTEKTANSHASALSALNSKHSEAVDKLNTRVDDKSKEISDLAARLALAELKAGQHEKLSEDLMNANESVLKLTNENMRLSAEMSATKDTVQNLTESLSDTKKQRDKAQEATENAMAKLDETQSKWNDSLLKAASSEKAEIIN</sequence>
<name>A0ABX1U6C4_9VIBR</name>
<keyword evidence="1" id="KW-0175">Coiled coil</keyword>
<keyword evidence="3" id="KW-1185">Reference proteome</keyword>
<dbReference type="Proteomes" id="UP000590068">
    <property type="component" value="Unassembled WGS sequence"/>
</dbReference>
<organism evidence="2 3">
    <name type="scientific">Vibrio breoganii</name>
    <dbReference type="NCBI Taxonomy" id="553239"/>
    <lineage>
        <taxon>Bacteria</taxon>
        <taxon>Pseudomonadati</taxon>
        <taxon>Pseudomonadota</taxon>
        <taxon>Gammaproteobacteria</taxon>
        <taxon>Vibrionales</taxon>
        <taxon>Vibrionaceae</taxon>
        <taxon>Vibrio</taxon>
    </lineage>
</organism>
<reference evidence="2 3" key="1">
    <citation type="submission" date="2020-04" db="EMBL/GenBank/DDBJ databases">
        <title>WGS-Seq of Vibrio isolated by the O'Toole Lab.</title>
        <authorList>
            <person name="Mckone K.P."/>
            <person name="Whitaker R."/>
            <person name="Sevigney J.L."/>
            <person name="Herring J.B."/>
            <person name="O'Toole G."/>
        </authorList>
    </citation>
    <scope>NUCLEOTIDE SEQUENCE [LARGE SCALE GENOMIC DNA]</scope>
    <source>
        <strain evidence="2 3">BS_02</strain>
    </source>
</reference>
<dbReference type="EMBL" id="JABCJR010000003">
    <property type="protein sequence ID" value="NMR68746.1"/>
    <property type="molecule type" value="Genomic_DNA"/>
</dbReference>
<evidence type="ECO:0000313" key="3">
    <source>
        <dbReference type="Proteomes" id="UP000590068"/>
    </source>
</evidence>
<feature type="coiled-coil region" evidence="1">
    <location>
        <begin position="75"/>
        <end position="156"/>
    </location>
</feature>
<accession>A0ABX1U6C4</accession>
<comment type="caution">
    <text evidence="2">The sequence shown here is derived from an EMBL/GenBank/DDBJ whole genome shotgun (WGS) entry which is preliminary data.</text>
</comment>
<dbReference type="RefSeq" id="WP_102443123.1">
    <property type="nucleotide sequence ID" value="NZ_JABBXC010000008.1"/>
</dbReference>
<proteinExistence type="predicted"/>
<protein>
    <recommendedName>
        <fullName evidence="4">KfrA N-terminal DNA-binding domain-containing protein</fullName>
    </recommendedName>
</protein>
<gene>
    <name evidence="2" type="ORF">HJ568_02015</name>
</gene>
<evidence type="ECO:0000256" key="1">
    <source>
        <dbReference type="SAM" id="Coils"/>
    </source>
</evidence>
<evidence type="ECO:0000313" key="2">
    <source>
        <dbReference type="EMBL" id="NMR68746.1"/>
    </source>
</evidence>
<feature type="coiled-coil region" evidence="1">
    <location>
        <begin position="183"/>
        <end position="283"/>
    </location>
</feature>